<dbReference type="OrthoDB" id="429880at2759"/>
<proteinExistence type="predicted"/>
<protein>
    <recommendedName>
        <fullName evidence="3">C3H1-type domain-containing protein</fullName>
    </recommendedName>
</protein>
<reference evidence="1" key="1">
    <citation type="submission" date="2021-02" db="EMBL/GenBank/DDBJ databases">
        <authorList>
            <person name="Dougan E. K."/>
            <person name="Rhodes N."/>
            <person name="Thang M."/>
            <person name="Chan C."/>
        </authorList>
    </citation>
    <scope>NUCLEOTIDE SEQUENCE</scope>
</reference>
<keyword evidence="2" id="KW-1185">Reference proteome</keyword>
<dbReference type="EMBL" id="CAJNJA010036637">
    <property type="protein sequence ID" value="CAE7722952.1"/>
    <property type="molecule type" value="Genomic_DNA"/>
</dbReference>
<gene>
    <name evidence="1" type="ORF">SNEC2469_LOCUS20850</name>
</gene>
<dbReference type="AlphaFoldDB" id="A0A812XE55"/>
<comment type="caution">
    <text evidence="1">The sequence shown here is derived from an EMBL/GenBank/DDBJ whole genome shotgun (WGS) entry which is preliminary data.</text>
</comment>
<evidence type="ECO:0000313" key="1">
    <source>
        <dbReference type="EMBL" id="CAE7722952.1"/>
    </source>
</evidence>
<sequence length="215" mass="23856">MARAQLAFRFTFLDVTDGQMDSDGARAGSLPPMRSATQEVLVQDVWAQRHLRTLRQGQHATVMGPTAPSRGSVGHPTLCNRPCIFIARQRHCQKGLACGSCHHKHNDPKLDKKQRHLMSTMPREELLGLLADLLRERAEQGGIRDVSFVVAVLSVQAGLLPGGLQTKSRKLHNLRQVLQRKNFSSILSMAADRCQGRSKAVMLQELRALQQNANP</sequence>
<accession>A0A812XE55</accession>
<name>A0A812XE55_9DINO</name>
<evidence type="ECO:0000313" key="2">
    <source>
        <dbReference type="Proteomes" id="UP000601435"/>
    </source>
</evidence>
<dbReference type="Proteomes" id="UP000601435">
    <property type="component" value="Unassembled WGS sequence"/>
</dbReference>
<evidence type="ECO:0008006" key="3">
    <source>
        <dbReference type="Google" id="ProtNLM"/>
    </source>
</evidence>
<organism evidence="1 2">
    <name type="scientific">Symbiodinium necroappetens</name>
    <dbReference type="NCBI Taxonomy" id="1628268"/>
    <lineage>
        <taxon>Eukaryota</taxon>
        <taxon>Sar</taxon>
        <taxon>Alveolata</taxon>
        <taxon>Dinophyceae</taxon>
        <taxon>Suessiales</taxon>
        <taxon>Symbiodiniaceae</taxon>
        <taxon>Symbiodinium</taxon>
    </lineage>
</organism>